<accession>A0A9D2VXN9</accession>
<reference evidence="3" key="2">
    <citation type="submission" date="2021-09" db="EMBL/GenBank/DDBJ databases">
        <authorList>
            <person name="Gilroy R."/>
        </authorList>
    </citation>
    <scope>NUCLEOTIDE SEQUENCE</scope>
    <source>
        <strain evidence="3">USAMLcec4-12693</strain>
    </source>
</reference>
<dbReference type="RefSeq" id="WP_270644354.1">
    <property type="nucleotide sequence ID" value="NZ_CAKNNN010000035.1"/>
</dbReference>
<dbReference type="EMBL" id="DYXE01000050">
    <property type="protein sequence ID" value="HJH49632.1"/>
    <property type="molecule type" value="Genomic_DNA"/>
</dbReference>
<evidence type="ECO:0000256" key="2">
    <source>
        <dbReference type="SAM" id="Phobius"/>
    </source>
</evidence>
<reference evidence="3" key="1">
    <citation type="journal article" date="2021" name="PeerJ">
        <title>Extensive microbial diversity within the chicken gut microbiome revealed by metagenomics and culture.</title>
        <authorList>
            <person name="Gilroy R."/>
            <person name="Ravi A."/>
            <person name="Getino M."/>
            <person name="Pursley I."/>
            <person name="Horton D.L."/>
            <person name="Alikhan N.F."/>
            <person name="Baker D."/>
            <person name="Gharbi K."/>
            <person name="Hall N."/>
            <person name="Watson M."/>
            <person name="Adriaenssens E.M."/>
            <person name="Foster-Nyarko E."/>
            <person name="Jarju S."/>
            <person name="Secka A."/>
            <person name="Antonio M."/>
            <person name="Oren A."/>
            <person name="Chaudhuri R.R."/>
            <person name="La Ragione R."/>
            <person name="Hildebrand F."/>
            <person name="Pallen M.J."/>
        </authorList>
    </citation>
    <scope>NUCLEOTIDE SEQUENCE</scope>
    <source>
        <strain evidence="3">USAMLcec4-12693</strain>
    </source>
</reference>
<feature type="compositionally biased region" description="Polar residues" evidence="1">
    <location>
        <begin position="26"/>
        <end position="46"/>
    </location>
</feature>
<sequence length="156" mass="17750">MDQNFDNIPENQETQPVPDTADENQQKGTDQQYTDPNSGAGQTYQGNYYYDTGAGQTYQQQQPYQQQYQPYQQPGYDPGMDQTPLSMGEWILTILVMMIPCVGLIIYLVWAFGKNGNVNRRNYCRAYLIIYAVILVISIAFVTLFGAAVFSTVSYY</sequence>
<dbReference type="AlphaFoldDB" id="A0A9D2VXN9"/>
<keyword evidence="2" id="KW-0812">Transmembrane</keyword>
<gene>
    <name evidence="3" type="ORF">K8V39_05145</name>
</gene>
<feature type="compositionally biased region" description="Polar residues" evidence="1">
    <location>
        <begin position="1"/>
        <end position="17"/>
    </location>
</feature>
<evidence type="ECO:0000313" key="3">
    <source>
        <dbReference type="EMBL" id="HJH49632.1"/>
    </source>
</evidence>
<evidence type="ECO:0000256" key="1">
    <source>
        <dbReference type="SAM" id="MobiDB-lite"/>
    </source>
</evidence>
<keyword evidence="2" id="KW-1133">Transmembrane helix</keyword>
<dbReference type="Proteomes" id="UP000813420">
    <property type="component" value="Unassembled WGS sequence"/>
</dbReference>
<feature type="transmembrane region" description="Helical" evidence="2">
    <location>
        <begin position="90"/>
        <end position="112"/>
    </location>
</feature>
<name>A0A9D2VXN9_9FIRM</name>
<protein>
    <submittedName>
        <fullName evidence="3">Uncharacterized protein</fullName>
    </submittedName>
</protein>
<keyword evidence="2" id="KW-0472">Membrane</keyword>
<feature type="region of interest" description="Disordered" evidence="1">
    <location>
        <begin position="1"/>
        <end position="48"/>
    </location>
</feature>
<organism evidence="3 4">
    <name type="scientific">Merdimonas faecis</name>
    <dbReference type="NCBI Taxonomy" id="1653435"/>
    <lineage>
        <taxon>Bacteria</taxon>
        <taxon>Bacillati</taxon>
        <taxon>Bacillota</taxon>
        <taxon>Clostridia</taxon>
        <taxon>Lachnospirales</taxon>
        <taxon>Lachnospiraceae</taxon>
        <taxon>Merdimonas</taxon>
    </lineage>
</organism>
<comment type="caution">
    <text evidence="3">The sequence shown here is derived from an EMBL/GenBank/DDBJ whole genome shotgun (WGS) entry which is preliminary data.</text>
</comment>
<feature type="transmembrane region" description="Helical" evidence="2">
    <location>
        <begin position="124"/>
        <end position="150"/>
    </location>
</feature>
<proteinExistence type="predicted"/>
<evidence type="ECO:0000313" key="4">
    <source>
        <dbReference type="Proteomes" id="UP000813420"/>
    </source>
</evidence>